<dbReference type="EMBL" id="JACRSV010000001">
    <property type="protein sequence ID" value="MBC8559062.1"/>
    <property type="molecule type" value="Genomic_DNA"/>
</dbReference>
<proteinExistence type="predicted"/>
<accession>A0A926E157</accession>
<gene>
    <name evidence="1" type="ORF">H8710_03145</name>
</gene>
<name>A0A926E157_9FIRM</name>
<dbReference type="Proteomes" id="UP000610760">
    <property type="component" value="Unassembled WGS sequence"/>
</dbReference>
<sequence>MKKWVNAFHQYQPQSETCSSLAADLCIDVRWAGKKSGCVSGHRTGDITLQERIRVKIYPRLFSDGLVVVPFFNLVEE</sequence>
<dbReference type="AlphaFoldDB" id="A0A926E157"/>
<comment type="caution">
    <text evidence="1">The sequence shown here is derived from an EMBL/GenBank/DDBJ whole genome shotgun (WGS) entry which is preliminary data.</text>
</comment>
<dbReference type="RefSeq" id="WP_249293955.1">
    <property type="nucleotide sequence ID" value="NZ_JACRSV010000001.1"/>
</dbReference>
<protein>
    <submittedName>
        <fullName evidence="1">Uncharacterized protein</fullName>
    </submittedName>
</protein>
<evidence type="ECO:0000313" key="2">
    <source>
        <dbReference type="Proteomes" id="UP000610760"/>
    </source>
</evidence>
<organism evidence="1 2">
    <name type="scientific">Fumia xinanensis</name>
    <dbReference type="NCBI Taxonomy" id="2763659"/>
    <lineage>
        <taxon>Bacteria</taxon>
        <taxon>Bacillati</taxon>
        <taxon>Bacillota</taxon>
        <taxon>Clostridia</taxon>
        <taxon>Eubacteriales</taxon>
        <taxon>Oscillospiraceae</taxon>
        <taxon>Fumia</taxon>
    </lineage>
</organism>
<reference evidence="1" key="1">
    <citation type="submission" date="2020-08" db="EMBL/GenBank/DDBJ databases">
        <title>Genome public.</title>
        <authorList>
            <person name="Liu C."/>
            <person name="Sun Q."/>
        </authorList>
    </citation>
    <scope>NUCLEOTIDE SEQUENCE</scope>
    <source>
        <strain evidence="1">NSJ-33</strain>
    </source>
</reference>
<keyword evidence="2" id="KW-1185">Reference proteome</keyword>
<evidence type="ECO:0000313" key="1">
    <source>
        <dbReference type="EMBL" id="MBC8559062.1"/>
    </source>
</evidence>